<organism evidence="1">
    <name type="scientific">marine sediment metagenome</name>
    <dbReference type="NCBI Taxonomy" id="412755"/>
    <lineage>
        <taxon>unclassified sequences</taxon>
        <taxon>metagenomes</taxon>
        <taxon>ecological metagenomes</taxon>
    </lineage>
</organism>
<name>A0A0F9HP00_9ZZZZ</name>
<comment type="caution">
    <text evidence="1">The sequence shown here is derived from an EMBL/GenBank/DDBJ whole genome shotgun (WGS) entry which is preliminary data.</text>
</comment>
<dbReference type="EMBL" id="LAZR01021986">
    <property type="protein sequence ID" value="KKL83405.1"/>
    <property type="molecule type" value="Genomic_DNA"/>
</dbReference>
<sequence length="52" mass="6147">MQYIVGQTLIQRCDDCEDNFAHFQVQKSIGGNWFAYCEKCSKMIKLEQQLEK</sequence>
<reference evidence="1" key="1">
    <citation type="journal article" date="2015" name="Nature">
        <title>Complex archaea that bridge the gap between prokaryotes and eukaryotes.</title>
        <authorList>
            <person name="Spang A."/>
            <person name="Saw J.H."/>
            <person name="Jorgensen S.L."/>
            <person name="Zaremba-Niedzwiedzka K."/>
            <person name="Martijn J."/>
            <person name="Lind A.E."/>
            <person name="van Eijk R."/>
            <person name="Schleper C."/>
            <person name="Guy L."/>
            <person name="Ettema T.J."/>
        </authorList>
    </citation>
    <scope>NUCLEOTIDE SEQUENCE</scope>
</reference>
<proteinExistence type="predicted"/>
<protein>
    <submittedName>
        <fullName evidence="1">Uncharacterized protein</fullName>
    </submittedName>
</protein>
<dbReference type="AlphaFoldDB" id="A0A0F9HP00"/>
<gene>
    <name evidence="1" type="ORF">LCGC14_1975090</name>
</gene>
<evidence type="ECO:0000313" key="1">
    <source>
        <dbReference type="EMBL" id="KKL83405.1"/>
    </source>
</evidence>
<accession>A0A0F9HP00</accession>